<name>A0A1Q8RU19_9PEZI</name>
<protein>
    <recommendedName>
        <fullName evidence="4">Glycoside hydrolase</fullName>
    </recommendedName>
</protein>
<proteinExistence type="predicted"/>
<dbReference type="EMBL" id="MPGH01000088">
    <property type="protein sequence ID" value="OLN87884.1"/>
    <property type="molecule type" value="Genomic_DNA"/>
</dbReference>
<comment type="caution">
    <text evidence="2">The sequence shown here is derived from an EMBL/GenBank/DDBJ whole genome shotgun (WGS) entry which is preliminary data.</text>
</comment>
<feature type="transmembrane region" description="Helical" evidence="1">
    <location>
        <begin position="107"/>
        <end position="129"/>
    </location>
</feature>
<feature type="transmembrane region" description="Helical" evidence="1">
    <location>
        <begin position="40"/>
        <end position="60"/>
    </location>
</feature>
<keyword evidence="1" id="KW-1133">Transmembrane helix</keyword>
<evidence type="ECO:0000256" key="1">
    <source>
        <dbReference type="SAM" id="Phobius"/>
    </source>
</evidence>
<feature type="transmembrane region" description="Helical" evidence="1">
    <location>
        <begin position="141"/>
        <end position="160"/>
    </location>
</feature>
<evidence type="ECO:0000313" key="2">
    <source>
        <dbReference type="EMBL" id="OLN87884.1"/>
    </source>
</evidence>
<feature type="transmembrane region" description="Helical" evidence="1">
    <location>
        <begin position="12"/>
        <end position="33"/>
    </location>
</feature>
<keyword evidence="1" id="KW-0812">Transmembrane</keyword>
<evidence type="ECO:0000313" key="3">
    <source>
        <dbReference type="Proteomes" id="UP000186583"/>
    </source>
</evidence>
<accession>A0A1Q8RU19</accession>
<organism evidence="2 3">
    <name type="scientific">Colletotrichum chlorophyti</name>
    <dbReference type="NCBI Taxonomy" id="708187"/>
    <lineage>
        <taxon>Eukaryota</taxon>
        <taxon>Fungi</taxon>
        <taxon>Dikarya</taxon>
        <taxon>Ascomycota</taxon>
        <taxon>Pezizomycotina</taxon>
        <taxon>Sordariomycetes</taxon>
        <taxon>Hypocreomycetidae</taxon>
        <taxon>Glomerellales</taxon>
        <taxon>Glomerellaceae</taxon>
        <taxon>Colletotrichum</taxon>
    </lineage>
</organism>
<feature type="transmembrane region" description="Helical" evidence="1">
    <location>
        <begin position="172"/>
        <end position="196"/>
    </location>
</feature>
<dbReference type="AlphaFoldDB" id="A0A1Q8RU19"/>
<sequence>MAIQLPQEELGTAIGVLVYSLFCLACSCVMAWLVCAHREALSYVALMSYFTALSTAASIAQQLHTLVRWRDIKFAQFRHSVANVGNPELAIAGQSVGFDLVLFYIQFYGYNVVAALTFCWAIALTQSIFQLQAIKSLRRRANCIAKAIAVLLPALVMGILRLKAVQQHAVPFFVLADGIIGFCLSGSGVLLIVILVKYIYTRRNLLSWNVRYGQRSNSTKSSDTLVFDSSGVARTQSIYDRWLVVRFSVAFVALA</sequence>
<gene>
    <name evidence="2" type="ORF">CCHL11_00490</name>
</gene>
<reference evidence="2 3" key="1">
    <citation type="submission" date="2016-11" db="EMBL/GenBank/DDBJ databases">
        <title>Draft Genome Assembly of Colletotrichum chlorophyti a pathogen of herbaceous plants.</title>
        <authorList>
            <person name="Gan P."/>
            <person name="Narusaka M."/>
            <person name="Tsushima A."/>
            <person name="Narusaka Y."/>
            <person name="Takano Y."/>
            <person name="Shirasu K."/>
        </authorList>
    </citation>
    <scope>NUCLEOTIDE SEQUENCE [LARGE SCALE GENOMIC DNA]</scope>
    <source>
        <strain evidence="2 3">NTL11</strain>
    </source>
</reference>
<dbReference type="Proteomes" id="UP000186583">
    <property type="component" value="Unassembled WGS sequence"/>
</dbReference>
<keyword evidence="3" id="KW-1185">Reference proteome</keyword>
<evidence type="ECO:0008006" key="4">
    <source>
        <dbReference type="Google" id="ProtNLM"/>
    </source>
</evidence>
<keyword evidence="1" id="KW-0472">Membrane</keyword>
<dbReference type="OrthoDB" id="5287295at2759"/>